<dbReference type="InterPro" id="IPR006016">
    <property type="entry name" value="UspA"/>
</dbReference>
<comment type="similarity">
    <text evidence="1">Belongs to the universal stress protein A family.</text>
</comment>
<evidence type="ECO:0000256" key="1">
    <source>
        <dbReference type="ARBA" id="ARBA00008791"/>
    </source>
</evidence>
<evidence type="ECO:0000313" key="4">
    <source>
        <dbReference type="Proteomes" id="UP000621266"/>
    </source>
</evidence>
<organism evidence="3 4">
    <name type="scientific">Streptomyces lycii</name>
    <dbReference type="NCBI Taxonomy" id="2654337"/>
    <lineage>
        <taxon>Bacteria</taxon>
        <taxon>Bacillati</taxon>
        <taxon>Actinomycetota</taxon>
        <taxon>Actinomycetes</taxon>
        <taxon>Kitasatosporales</taxon>
        <taxon>Streptomycetaceae</taxon>
        <taxon>Streptomyces</taxon>
    </lineage>
</organism>
<feature type="domain" description="UspA" evidence="2">
    <location>
        <begin position="156"/>
        <end position="283"/>
    </location>
</feature>
<keyword evidence="4" id="KW-1185">Reference proteome</keyword>
<evidence type="ECO:0000313" key="3">
    <source>
        <dbReference type="EMBL" id="KAF4407225.1"/>
    </source>
</evidence>
<sequence length="286" mass="30405">MPGPVVAGVDGSRAGGAAAEWAAHEASARRLPLLLLHAWSWEPVDMPVTQDEETHRRLAEDMLRSTERGLRERHPGLEITAERVPQPAVDSLVEGAEGAEMLVLGSRRYGPVLGFLLGSVGLRVLGRAGCPVVMVRGDESPRPERDEVVAGLRGTSAQSGPVLAFAFAAAAAHGLRVRAVRAWSPPTVFSYSPSAMRLADEHGGIEAHEEKLLEDALAPWRERFPQVPVTTRVEIGSGTEVLLTSSARARLLVIGRRAASGGRHLGPAAHATLHHADCPVAVVAHP</sequence>
<dbReference type="SUPFAM" id="SSF52402">
    <property type="entry name" value="Adenine nucleotide alpha hydrolases-like"/>
    <property type="match status" value="2"/>
</dbReference>
<dbReference type="EMBL" id="WHPN01000327">
    <property type="protein sequence ID" value="KAF4407225.1"/>
    <property type="molecule type" value="Genomic_DNA"/>
</dbReference>
<accession>A0ABQ7FFY4</accession>
<dbReference type="PRINTS" id="PR01438">
    <property type="entry name" value="UNVRSLSTRESS"/>
</dbReference>
<comment type="caution">
    <text evidence="3">The sequence shown here is derived from an EMBL/GenBank/DDBJ whole genome shotgun (WGS) entry which is preliminary data.</text>
</comment>
<dbReference type="PANTHER" id="PTHR46553">
    <property type="entry name" value="ADENINE NUCLEOTIDE ALPHA HYDROLASES-LIKE SUPERFAMILY PROTEIN"/>
    <property type="match status" value="1"/>
</dbReference>
<gene>
    <name evidence="3" type="ORF">GCU69_20760</name>
</gene>
<reference evidence="3 4" key="1">
    <citation type="submission" date="2019-10" db="EMBL/GenBank/DDBJ databases">
        <title>Streptomyces tenebrisbrunneis sp.nov., an endogenous actinomycete isolated from of Lycium ruthenicum.</title>
        <authorList>
            <person name="Ma L."/>
        </authorList>
    </citation>
    <scope>NUCLEOTIDE SEQUENCE [LARGE SCALE GENOMIC DNA]</scope>
    <source>
        <strain evidence="3 4">TRM 66187</strain>
    </source>
</reference>
<feature type="domain" description="UspA" evidence="2">
    <location>
        <begin position="4"/>
        <end position="136"/>
    </location>
</feature>
<protein>
    <submittedName>
        <fullName evidence="3">Universal stress protein</fullName>
    </submittedName>
</protein>
<dbReference type="Gene3D" id="3.40.50.620">
    <property type="entry name" value="HUPs"/>
    <property type="match status" value="2"/>
</dbReference>
<evidence type="ECO:0000259" key="2">
    <source>
        <dbReference type="Pfam" id="PF00582"/>
    </source>
</evidence>
<dbReference type="Proteomes" id="UP000621266">
    <property type="component" value="Unassembled WGS sequence"/>
</dbReference>
<dbReference type="Pfam" id="PF00582">
    <property type="entry name" value="Usp"/>
    <property type="match status" value="2"/>
</dbReference>
<name>A0ABQ7FFY4_9ACTN</name>
<proteinExistence type="inferred from homology"/>
<dbReference type="InterPro" id="IPR014729">
    <property type="entry name" value="Rossmann-like_a/b/a_fold"/>
</dbReference>
<dbReference type="InterPro" id="IPR006015">
    <property type="entry name" value="Universal_stress_UspA"/>
</dbReference>
<dbReference type="PANTHER" id="PTHR46553:SF3">
    <property type="entry name" value="ADENINE NUCLEOTIDE ALPHA HYDROLASES-LIKE SUPERFAMILY PROTEIN"/>
    <property type="match status" value="1"/>
</dbReference>